<dbReference type="EMBL" id="JAUCMV010000004">
    <property type="protein sequence ID" value="KAK0405460.1"/>
    <property type="molecule type" value="Genomic_DNA"/>
</dbReference>
<keyword evidence="1" id="KW-0472">Membrane</keyword>
<dbReference type="InterPro" id="IPR019425">
    <property type="entry name" value="7TM_GPCR_serpentine_rcpt_Srt"/>
</dbReference>
<dbReference type="Pfam" id="PF10321">
    <property type="entry name" value="7TM_GPCR_Srt"/>
    <property type="match status" value="1"/>
</dbReference>
<gene>
    <name evidence="2" type="ORF">QR680_018010</name>
</gene>
<dbReference type="Proteomes" id="UP001175271">
    <property type="component" value="Unassembled WGS sequence"/>
</dbReference>
<dbReference type="Gene3D" id="1.20.1070.10">
    <property type="entry name" value="Rhodopsin 7-helix transmembrane proteins"/>
    <property type="match status" value="1"/>
</dbReference>
<comment type="caution">
    <text evidence="2">The sequence shown here is derived from an EMBL/GenBank/DDBJ whole genome shotgun (WGS) entry which is preliminary data.</text>
</comment>
<evidence type="ECO:0000256" key="1">
    <source>
        <dbReference type="SAM" id="Phobius"/>
    </source>
</evidence>
<evidence type="ECO:0000313" key="2">
    <source>
        <dbReference type="EMBL" id="KAK0405460.1"/>
    </source>
</evidence>
<feature type="transmembrane region" description="Helical" evidence="1">
    <location>
        <begin position="7"/>
        <end position="29"/>
    </location>
</feature>
<dbReference type="PANTHER" id="PTHR23021:SF82">
    <property type="entry name" value="G PROTEIN-COUPLED RECEPTOR"/>
    <property type="match status" value="1"/>
</dbReference>
<keyword evidence="1" id="KW-1133">Transmembrane helix</keyword>
<organism evidence="2 3">
    <name type="scientific">Steinernema hermaphroditum</name>
    <dbReference type="NCBI Taxonomy" id="289476"/>
    <lineage>
        <taxon>Eukaryota</taxon>
        <taxon>Metazoa</taxon>
        <taxon>Ecdysozoa</taxon>
        <taxon>Nematoda</taxon>
        <taxon>Chromadorea</taxon>
        <taxon>Rhabditida</taxon>
        <taxon>Tylenchina</taxon>
        <taxon>Panagrolaimomorpha</taxon>
        <taxon>Strongyloidoidea</taxon>
        <taxon>Steinernematidae</taxon>
        <taxon>Steinernema</taxon>
    </lineage>
</organism>
<dbReference type="PANTHER" id="PTHR23021">
    <property type="entry name" value="SERPENTINE RECEPTOR, CLASS T"/>
    <property type="match status" value="1"/>
</dbReference>
<evidence type="ECO:0000313" key="3">
    <source>
        <dbReference type="Proteomes" id="UP001175271"/>
    </source>
</evidence>
<evidence type="ECO:0008006" key="4">
    <source>
        <dbReference type="Google" id="ProtNLM"/>
    </source>
</evidence>
<feature type="transmembrane region" description="Helical" evidence="1">
    <location>
        <begin position="84"/>
        <end position="103"/>
    </location>
</feature>
<reference evidence="2" key="1">
    <citation type="submission" date="2023-06" db="EMBL/GenBank/DDBJ databases">
        <title>Genomic analysis of the entomopathogenic nematode Steinernema hermaphroditum.</title>
        <authorList>
            <person name="Schwarz E.M."/>
            <person name="Heppert J.K."/>
            <person name="Baniya A."/>
            <person name="Schwartz H.T."/>
            <person name="Tan C.-H."/>
            <person name="Antoshechkin I."/>
            <person name="Sternberg P.W."/>
            <person name="Goodrich-Blair H."/>
            <person name="Dillman A.R."/>
        </authorList>
    </citation>
    <scope>NUCLEOTIDE SEQUENCE</scope>
    <source>
        <strain evidence="2">PS9179</strain>
        <tissue evidence="2">Whole animal</tissue>
    </source>
</reference>
<feature type="transmembrane region" description="Helical" evidence="1">
    <location>
        <begin position="172"/>
        <end position="190"/>
    </location>
</feature>
<accession>A0AA39HGK9</accession>
<dbReference type="SUPFAM" id="SSF81321">
    <property type="entry name" value="Family A G protein-coupled receptor-like"/>
    <property type="match status" value="1"/>
</dbReference>
<proteinExistence type="predicted"/>
<protein>
    <recommendedName>
        <fullName evidence="4">7TM GPCR serpentine receptor class x (Srx) domain-containing protein</fullName>
    </recommendedName>
</protein>
<dbReference type="AlphaFoldDB" id="A0AA39HGK9"/>
<keyword evidence="3" id="KW-1185">Reference proteome</keyword>
<sequence>MIRYVVGAIYLLIGLTALPLHAVLLYIFLSNKKLRSLPSYQLMIQIDIGDCVQVVNHVYTGLMTLTGSNFCIHLEKFFGGFVNAVWISMMLLTFLLAVNRLDVITDLKTGINRTIFYNVTAVLCWLFGLGLFTCYMTPYTGLEYNNDDFYWSFLENGTWNEFVQDAETLSTIPALLTSFILYIIIFITVVAKKRSYSLRSSTISAQELQLILQAFIIFSYKSALICCWHYGDYFLPDSSWTPIAINIMWMVDGVVNPVVYFIINSRVSEWLFCSSHRYNFRGVREKLFKMFAAKERTNAVCVSHVATLTTT</sequence>
<keyword evidence="1" id="KW-0812">Transmembrane</keyword>
<feature type="transmembrane region" description="Helical" evidence="1">
    <location>
        <begin position="243"/>
        <end position="263"/>
    </location>
</feature>
<feature type="transmembrane region" description="Helical" evidence="1">
    <location>
        <begin position="115"/>
        <end position="138"/>
    </location>
</feature>
<feature type="transmembrane region" description="Helical" evidence="1">
    <location>
        <begin position="210"/>
        <end position="231"/>
    </location>
</feature>
<name>A0AA39HGK9_9BILA</name>